<gene>
    <name evidence="3" type="ORF">NIES593_11475</name>
</gene>
<comment type="caution">
    <text evidence="3">The sequence shown here is derived from an EMBL/GenBank/DDBJ whole genome shotgun (WGS) entry which is preliminary data.</text>
</comment>
<keyword evidence="4" id="KW-1185">Reference proteome</keyword>
<dbReference type="STRING" id="1921803.NIES593_11475"/>
<dbReference type="SUPFAM" id="SSF52980">
    <property type="entry name" value="Restriction endonuclease-like"/>
    <property type="match status" value="1"/>
</dbReference>
<dbReference type="HAMAP" id="MF_00048">
    <property type="entry name" value="UPF0102"/>
    <property type="match status" value="1"/>
</dbReference>
<dbReference type="Proteomes" id="UP000186868">
    <property type="component" value="Unassembled WGS sequence"/>
</dbReference>
<dbReference type="NCBIfam" id="TIGR00252">
    <property type="entry name" value="YraN family protein"/>
    <property type="match status" value="1"/>
</dbReference>
<evidence type="ECO:0000313" key="3">
    <source>
        <dbReference type="EMBL" id="OKH22743.1"/>
    </source>
</evidence>
<dbReference type="RefSeq" id="WP_073599712.1">
    <property type="nucleotide sequence ID" value="NZ_MRCB01000012.1"/>
</dbReference>
<evidence type="ECO:0000313" key="4">
    <source>
        <dbReference type="Proteomes" id="UP000186868"/>
    </source>
</evidence>
<sequence length="154" mass="17516">MTRDRQSNHKIGRLGERLVSQWLESRGWITLHHRWSTRWGEVDVIAQAKSSNTLAFVEIKTRGRGNWDGEGILAITPQKQAKLCHAAALFLAERPDLAESSCRFDVALVGYHKSQIGSNHLTDTRDRAIVLGKPIILAEYQMILHDYIESAFYC</sequence>
<dbReference type="InterPro" id="IPR003509">
    <property type="entry name" value="UPF0102_YraN-like"/>
</dbReference>
<dbReference type="Gene3D" id="3.40.1350.10">
    <property type="match status" value="1"/>
</dbReference>
<dbReference type="PANTHER" id="PTHR34039">
    <property type="entry name" value="UPF0102 PROTEIN YRAN"/>
    <property type="match status" value="1"/>
</dbReference>
<name>A0A1U7HGM9_9CYAN</name>
<proteinExistence type="inferred from homology"/>
<protein>
    <recommendedName>
        <fullName evidence="2">UPF0102 protein NIES593_11475</fullName>
    </recommendedName>
</protein>
<dbReference type="InterPro" id="IPR011335">
    <property type="entry name" value="Restrct_endonuc-II-like"/>
</dbReference>
<dbReference type="InterPro" id="IPR011856">
    <property type="entry name" value="tRNA_endonuc-like_dom_sf"/>
</dbReference>
<dbReference type="PANTHER" id="PTHR34039:SF1">
    <property type="entry name" value="UPF0102 PROTEIN YRAN"/>
    <property type="match status" value="1"/>
</dbReference>
<accession>A0A1U7HGM9</accession>
<dbReference type="EMBL" id="MRCB01000012">
    <property type="protein sequence ID" value="OKH22743.1"/>
    <property type="molecule type" value="Genomic_DNA"/>
</dbReference>
<dbReference type="AlphaFoldDB" id="A0A1U7HGM9"/>
<evidence type="ECO:0000256" key="2">
    <source>
        <dbReference type="HAMAP-Rule" id="MF_00048"/>
    </source>
</evidence>
<comment type="similarity">
    <text evidence="1 2">Belongs to the UPF0102 family.</text>
</comment>
<dbReference type="OrthoDB" id="9802516at2"/>
<dbReference type="Pfam" id="PF02021">
    <property type="entry name" value="UPF0102"/>
    <property type="match status" value="1"/>
</dbReference>
<reference evidence="3 4" key="1">
    <citation type="submission" date="2016-11" db="EMBL/GenBank/DDBJ databases">
        <title>Draft Genome Sequences of Nine Cyanobacterial Strains from Diverse Habitats.</title>
        <authorList>
            <person name="Zhu T."/>
            <person name="Hou S."/>
            <person name="Lu X."/>
            <person name="Hess W.R."/>
        </authorList>
    </citation>
    <scope>NUCLEOTIDE SEQUENCE [LARGE SCALE GENOMIC DNA]</scope>
    <source>
        <strain evidence="3 4">NIES-593</strain>
    </source>
</reference>
<evidence type="ECO:0000256" key="1">
    <source>
        <dbReference type="ARBA" id="ARBA00006738"/>
    </source>
</evidence>
<organism evidence="3 4">
    <name type="scientific">Hydrococcus rivularis NIES-593</name>
    <dbReference type="NCBI Taxonomy" id="1921803"/>
    <lineage>
        <taxon>Bacteria</taxon>
        <taxon>Bacillati</taxon>
        <taxon>Cyanobacteriota</taxon>
        <taxon>Cyanophyceae</taxon>
        <taxon>Pleurocapsales</taxon>
        <taxon>Hydrococcaceae</taxon>
        <taxon>Hydrococcus</taxon>
    </lineage>
</organism>
<dbReference type="GO" id="GO:0003676">
    <property type="term" value="F:nucleic acid binding"/>
    <property type="evidence" value="ECO:0007669"/>
    <property type="project" value="InterPro"/>
</dbReference>